<feature type="transmembrane region" description="Helical" evidence="8">
    <location>
        <begin position="71"/>
        <end position="96"/>
    </location>
</feature>
<feature type="transmembrane region" description="Helical" evidence="8">
    <location>
        <begin position="302"/>
        <end position="329"/>
    </location>
</feature>
<feature type="transmembrane region" description="Helical" evidence="8">
    <location>
        <begin position="108"/>
        <end position="126"/>
    </location>
</feature>
<dbReference type="SUPFAM" id="SSF118215">
    <property type="entry name" value="Proton glutamate symport protein"/>
    <property type="match status" value="1"/>
</dbReference>
<dbReference type="EMBL" id="CAJNOC010005532">
    <property type="protein sequence ID" value="CAF1054893.1"/>
    <property type="molecule type" value="Genomic_DNA"/>
</dbReference>
<evidence type="ECO:0000313" key="9">
    <source>
        <dbReference type="EMBL" id="CAF1054893.1"/>
    </source>
</evidence>
<organism evidence="9 10">
    <name type="scientific">Brachionus calyciflorus</name>
    <dbReference type="NCBI Taxonomy" id="104777"/>
    <lineage>
        <taxon>Eukaryota</taxon>
        <taxon>Metazoa</taxon>
        <taxon>Spiralia</taxon>
        <taxon>Gnathifera</taxon>
        <taxon>Rotifera</taxon>
        <taxon>Eurotatoria</taxon>
        <taxon>Monogononta</taxon>
        <taxon>Pseudotrocha</taxon>
        <taxon>Ploima</taxon>
        <taxon>Brachionidae</taxon>
        <taxon>Brachionus</taxon>
    </lineage>
</organism>
<gene>
    <name evidence="9" type="ORF">OXX778_LOCUS19005</name>
</gene>
<dbReference type="InterPro" id="IPR050746">
    <property type="entry name" value="DAACS"/>
</dbReference>
<evidence type="ECO:0000256" key="3">
    <source>
        <dbReference type="ARBA" id="ARBA00022692"/>
    </source>
</evidence>
<evidence type="ECO:0000313" key="10">
    <source>
        <dbReference type="Proteomes" id="UP000663879"/>
    </source>
</evidence>
<dbReference type="PANTHER" id="PTHR11958">
    <property type="entry name" value="SODIUM/DICARBOXYLATE SYMPORTER-RELATED"/>
    <property type="match status" value="1"/>
</dbReference>
<keyword evidence="4 8" id="KW-0769">Symport</keyword>
<name>A0A814KPL3_9BILA</name>
<sequence length="524" mass="57969">MAELSKSNSKSKEINFINTVLKILSTQLRENIVLVLTIFGVITGLVLGFILRSQTNFKPPTKKYFGVPGDLFLRALKFLILPLISTSLITGIGGIGLEKTGKVAVRTFVFYTFSTFSAVVMGLILVTTIKPGIQGKGALRTITPNPYENRKVSPLDNFIYILKNLIPENMIEMGFEVLETKIIPRYKSVYNQSNSNISNQTKTIKVIDYYEPVDSRRRGINVLGLVIFSATFGAMLTRVGPKGHIVLEFFDGLNAIFGKVFQLVMIFSPIGICSLICQVILEMEDPELVFKKMEDPELVFKSISFFIMTVLIGFFLHGTIILPAAYVIMTRKNVLRFAKNMSEALVVAFATASSAATIPITFKCIEEKNKISKIISRFVLPIGATANIDGTALYEAVASIFIAQLYGMNLTFIDMLVTSFTATIATMGAAGMPSAGLVALITVLSNLSIPASQVTLIYAVDWFLDRFRTMINVWGDSIATGVVAHLSKKEIEDFEERKKKISESDSQAPPLVKFDLDADKLYYF</sequence>
<comment type="subcellular location">
    <subcellularLocation>
        <location evidence="1 8">Membrane</location>
        <topology evidence="1 8">Multi-pass membrane protein</topology>
    </subcellularLocation>
</comment>
<protein>
    <recommendedName>
        <fullName evidence="8">Amino acid transporter</fullName>
    </recommendedName>
</protein>
<keyword evidence="7" id="KW-0325">Glycoprotein</keyword>
<feature type="transmembrane region" description="Helical" evidence="8">
    <location>
        <begin position="220"/>
        <end position="240"/>
    </location>
</feature>
<evidence type="ECO:0000256" key="7">
    <source>
        <dbReference type="ARBA" id="ARBA00023180"/>
    </source>
</evidence>
<comment type="similarity">
    <text evidence="8">Belongs to the dicarboxylate/amino acid:cation symporter (DAACS) (TC 2.A.23) family.</text>
</comment>
<feature type="transmembrane region" description="Helical" evidence="8">
    <location>
        <begin position="410"/>
        <end position="431"/>
    </location>
</feature>
<dbReference type="PROSITE" id="PS00714">
    <property type="entry name" value="NA_DICARBOXYL_SYMP_2"/>
    <property type="match status" value="1"/>
</dbReference>
<keyword evidence="3 8" id="KW-0812">Transmembrane</keyword>
<dbReference type="PANTHER" id="PTHR11958:SF63">
    <property type="entry name" value="AMINO ACID TRANSPORTER"/>
    <property type="match status" value="1"/>
</dbReference>
<evidence type="ECO:0000256" key="2">
    <source>
        <dbReference type="ARBA" id="ARBA00022448"/>
    </source>
</evidence>
<keyword evidence="2 8" id="KW-0813">Transport</keyword>
<keyword evidence="6 8" id="KW-0472">Membrane</keyword>
<dbReference type="AlphaFoldDB" id="A0A814KPL3"/>
<dbReference type="Gene3D" id="1.10.3860.10">
    <property type="entry name" value="Sodium:dicarboxylate symporter"/>
    <property type="match status" value="1"/>
</dbReference>
<dbReference type="Proteomes" id="UP000663879">
    <property type="component" value="Unassembled WGS sequence"/>
</dbReference>
<evidence type="ECO:0000256" key="8">
    <source>
        <dbReference type="RuleBase" id="RU361216"/>
    </source>
</evidence>
<feature type="transmembrane region" description="Helical" evidence="8">
    <location>
        <begin position="344"/>
        <end position="365"/>
    </location>
</feature>
<evidence type="ECO:0000256" key="6">
    <source>
        <dbReference type="ARBA" id="ARBA00023136"/>
    </source>
</evidence>
<dbReference type="Pfam" id="PF00375">
    <property type="entry name" value="SDF"/>
    <property type="match status" value="1"/>
</dbReference>
<dbReference type="OrthoDB" id="5877963at2759"/>
<dbReference type="InterPro" id="IPR036458">
    <property type="entry name" value="Na:dicarbo_symporter_sf"/>
</dbReference>
<reference evidence="9" key="1">
    <citation type="submission" date="2021-02" db="EMBL/GenBank/DDBJ databases">
        <authorList>
            <person name="Nowell W R."/>
        </authorList>
    </citation>
    <scope>NUCLEOTIDE SEQUENCE</scope>
    <source>
        <strain evidence="9">Ploen Becks lab</strain>
    </source>
</reference>
<feature type="transmembrane region" description="Helical" evidence="8">
    <location>
        <begin position="260"/>
        <end position="281"/>
    </location>
</feature>
<feature type="transmembrane region" description="Helical" evidence="8">
    <location>
        <begin position="437"/>
        <end position="460"/>
    </location>
</feature>
<evidence type="ECO:0000256" key="5">
    <source>
        <dbReference type="ARBA" id="ARBA00022989"/>
    </source>
</evidence>
<evidence type="ECO:0000256" key="4">
    <source>
        <dbReference type="ARBA" id="ARBA00022847"/>
    </source>
</evidence>
<accession>A0A814KPL3</accession>
<dbReference type="GO" id="GO:0015175">
    <property type="term" value="F:neutral L-amino acid transmembrane transporter activity"/>
    <property type="evidence" value="ECO:0007669"/>
    <property type="project" value="TreeGrafter"/>
</dbReference>
<proteinExistence type="inferred from homology"/>
<keyword evidence="10" id="KW-1185">Reference proteome</keyword>
<keyword evidence="5 8" id="KW-1133">Transmembrane helix</keyword>
<dbReference type="GO" id="GO:0005886">
    <property type="term" value="C:plasma membrane"/>
    <property type="evidence" value="ECO:0007669"/>
    <property type="project" value="TreeGrafter"/>
</dbReference>
<feature type="transmembrane region" description="Helical" evidence="8">
    <location>
        <begin position="32"/>
        <end position="51"/>
    </location>
</feature>
<dbReference type="InterPro" id="IPR001991">
    <property type="entry name" value="Na-dicarboxylate_symporter"/>
</dbReference>
<comment type="caution">
    <text evidence="9">The sequence shown here is derived from an EMBL/GenBank/DDBJ whole genome shotgun (WGS) entry which is preliminary data.</text>
</comment>
<dbReference type="PRINTS" id="PR00173">
    <property type="entry name" value="EDTRNSPORT"/>
</dbReference>
<dbReference type="GO" id="GO:0005313">
    <property type="term" value="F:L-glutamate transmembrane transporter activity"/>
    <property type="evidence" value="ECO:0007669"/>
    <property type="project" value="TreeGrafter"/>
</dbReference>
<dbReference type="InterPro" id="IPR018107">
    <property type="entry name" value="Na-dicarboxylate_symporter_CS"/>
</dbReference>
<evidence type="ECO:0000256" key="1">
    <source>
        <dbReference type="ARBA" id="ARBA00004141"/>
    </source>
</evidence>
<dbReference type="GO" id="GO:0015501">
    <property type="term" value="F:glutamate:sodium symporter activity"/>
    <property type="evidence" value="ECO:0007669"/>
    <property type="project" value="TreeGrafter"/>
</dbReference>